<comment type="caution">
    <text evidence="2">The sequence shown here is derived from an EMBL/GenBank/DDBJ whole genome shotgun (WGS) entry which is preliminary data.</text>
</comment>
<dbReference type="Proteomes" id="UP000824120">
    <property type="component" value="Unassembled WGS sequence"/>
</dbReference>
<dbReference type="AlphaFoldDB" id="A0A9J5VYC0"/>
<gene>
    <name evidence="2" type="ORF">H5410_064815</name>
</gene>
<dbReference type="EMBL" id="JACXVP010000209">
    <property type="protein sequence ID" value="KAG5568169.1"/>
    <property type="molecule type" value="Genomic_DNA"/>
</dbReference>
<protein>
    <submittedName>
        <fullName evidence="2">Uncharacterized protein</fullName>
    </submittedName>
</protein>
<reference evidence="2" key="1">
    <citation type="submission" date="2020-09" db="EMBL/GenBank/DDBJ databases">
        <title>De no assembly of potato wild relative species, Solanum commersonii.</title>
        <authorList>
            <person name="Cho K."/>
        </authorList>
    </citation>
    <scope>NUCLEOTIDE SEQUENCE</scope>
    <source>
        <strain evidence="2">LZ3.2</strain>
        <tissue evidence="2">Leaf</tissue>
    </source>
</reference>
<feature type="compositionally biased region" description="Acidic residues" evidence="1">
    <location>
        <begin position="41"/>
        <end position="52"/>
    </location>
</feature>
<sequence>MKSLSSSSLSSSLSSIGDNVAANQRTSANLTRLPTTSSLAEDTDDESEEVDDDFIDCIL</sequence>
<evidence type="ECO:0000313" key="2">
    <source>
        <dbReference type="EMBL" id="KAG5568169.1"/>
    </source>
</evidence>
<organism evidence="2 3">
    <name type="scientific">Solanum commersonii</name>
    <name type="common">Commerson's wild potato</name>
    <name type="synonym">Commerson's nightshade</name>
    <dbReference type="NCBI Taxonomy" id="4109"/>
    <lineage>
        <taxon>Eukaryota</taxon>
        <taxon>Viridiplantae</taxon>
        <taxon>Streptophyta</taxon>
        <taxon>Embryophyta</taxon>
        <taxon>Tracheophyta</taxon>
        <taxon>Spermatophyta</taxon>
        <taxon>Magnoliopsida</taxon>
        <taxon>eudicotyledons</taxon>
        <taxon>Gunneridae</taxon>
        <taxon>Pentapetalae</taxon>
        <taxon>asterids</taxon>
        <taxon>lamiids</taxon>
        <taxon>Solanales</taxon>
        <taxon>Solanaceae</taxon>
        <taxon>Solanoideae</taxon>
        <taxon>Solaneae</taxon>
        <taxon>Solanum</taxon>
    </lineage>
</organism>
<evidence type="ECO:0000256" key="1">
    <source>
        <dbReference type="SAM" id="MobiDB-lite"/>
    </source>
</evidence>
<feature type="compositionally biased region" description="Low complexity" evidence="1">
    <location>
        <begin position="1"/>
        <end position="15"/>
    </location>
</feature>
<feature type="region of interest" description="Disordered" evidence="1">
    <location>
        <begin position="1"/>
        <end position="52"/>
    </location>
</feature>
<feature type="compositionally biased region" description="Polar residues" evidence="1">
    <location>
        <begin position="21"/>
        <end position="40"/>
    </location>
</feature>
<accession>A0A9J5VYC0</accession>
<keyword evidence="3" id="KW-1185">Reference proteome</keyword>
<evidence type="ECO:0000313" key="3">
    <source>
        <dbReference type="Proteomes" id="UP000824120"/>
    </source>
</evidence>
<proteinExistence type="predicted"/>
<name>A0A9J5VYC0_SOLCO</name>